<dbReference type="SUPFAM" id="SSF102400">
    <property type="entry name" value="DNA polymerase III chi subunit"/>
    <property type="match status" value="1"/>
</dbReference>
<dbReference type="EMBL" id="PNRG01000031">
    <property type="protein sequence ID" value="PMR78982.1"/>
    <property type="molecule type" value="Genomic_DNA"/>
</dbReference>
<dbReference type="RefSeq" id="WP_102588901.1">
    <property type="nucleotide sequence ID" value="NZ_BNAE01000012.1"/>
</dbReference>
<dbReference type="GO" id="GO:0003677">
    <property type="term" value="F:DNA binding"/>
    <property type="evidence" value="ECO:0007669"/>
    <property type="project" value="InterPro"/>
</dbReference>
<evidence type="ECO:0000313" key="2">
    <source>
        <dbReference type="Proteomes" id="UP000235547"/>
    </source>
</evidence>
<dbReference type="Gene3D" id="3.40.50.10110">
    <property type="entry name" value="DNA polymerase III subunit chi"/>
    <property type="match status" value="1"/>
</dbReference>
<dbReference type="GO" id="GO:0032298">
    <property type="term" value="P:positive regulation of DNA-templated DNA replication initiation"/>
    <property type="evidence" value="ECO:0007669"/>
    <property type="project" value="TreeGrafter"/>
</dbReference>
<dbReference type="InterPro" id="IPR007459">
    <property type="entry name" value="DNA_pol3_chi"/>
</dbReference>
<sequence>MTQVDFYVLPDTTLQARLAFACRLAETIQRKGYRLHLHAEDEAMARELDEVLWTFRPDAYVPHVLMESEPRDDTSASDVPVTIGWQGPPPPEQPVQALLNLSPGIPEWFSRFERVAEIINQHQDVLVAKRECWQTYKQRGYPVKAHQLRGQDSEG</sequence>
<protein>
    <submittedName>
        <fullName evidence="1">DNA polymerase III subunit chi</fullName>
    </submittedName>
</protein>
<gene>
    <name evidence="1" type="ORF">C1H70_13660</name>
</gene>
<dbReference type="GO" id="GO:0006260">
    <property type="term" value="P:DNA replication"/>
    <property type="evidence" value="ECO:0007669"/>
    <property type="project" value="InterPro"/>
</dbReference>
<dbReference type="GO" id="GO:0003887">
    <property type="term" value="F:DNA-directed DNA polymerase activity"/>
    <property type="evidence" value="ECO:0007669"/>
    <property type="project" value="InterPro"/>
</dbReference>
<dbReference type="AlphaFoldDB" id="A0A2N7UEW0"/>
<dbReference type="PANTHER" id="PTHR38767">
    <property type="entry name" value="DNA POLYMERASE III SUBUNIT CHI"/>
    <property type="match status" value="1"/>
</dbReference>
<comment type="caution">
    <text evidence="1">The sequence shown here is derived from an EMBL/GenBank/DDBJ whole genome shotgun (WGS) entry which is preliminary data.</text>
</comment>
<dbReference type="Pfam" id="PF04364">
    <property type="entry name" value="DNA_pol3_chi"/>
    <property type="match status" value="1"/>
</dbReference>
<dbReference type="Proteomes" id="UP000235547">
    <property type="component" value="Unassembled WGS sequence"/>
</dbReference>
<name>A0A2N7UEW0_9GAMM</name>
<dbReference type="PANTHER" id="PTHR38767:SF1">
    <property type="entry name" value="DNA POLYMERASE III SUBUNIT CHI"/>
    <property type="match status" value="1"/>
</dbReference>
<dbReference type="InterPro" id="IPR036768">
    <property type="entry name" value="PolIII_chi_sf"/>
</dbReference>
<dbReference type="OrthoDB" id="5297568at2"/>
<accession>A0A2N7UEW0</accession>
<proteinExistence type="predicted"/>
<keyword evidence="2" id="KW-1185">Reference proteome</keyword>
<organism evidence="1 2">
    <name type="scientific">Halomonas urumqiensis</name>
    <dbReference type="NCBI Taxonomy" id="1684789"/>
    <lineage>
        <taxon>Bacteria</taxon>
        <taxon>Pseudomonadati</taxon>
        <taxon>Pseudomonadota</taxon>
        <taxon>Gammaproteobacteria</taxon>
        <taxon>Oceanospirillales</taxon>
        <taxon>Halomonadaceae</taxon>
        <taxon>Halomonas</taxon>
    </lineage>
</organism>
<evidence type="ECO:0000313" key="1">
    <source>
        <dbReference type="EMBL" id="PMR78982.1"/>
    </source>
</evidence>
<reference evidence="1 2" key="1">
    <citation type="submission" date="2018-01" db="EMBL/GenBank/DDBJ databases">
        <title>Halomonas endophytica sp. nov., isolated from storage liquid in the stems of Populus euphratica.</title>
        <authorList>
            <person name="Chen C."/>
        </authorList>
    </citation>
    <scope>NUCLEOTIDE SEQUENCE [LARGE SCALE GENOMIC DNA]</scope>
    <source>
        <strain evidence="1 2">BZ-SZ-XJ27</strain>
    </source>
</reference>